<dbReference type="AlphaFoldDB" id="A0A2J8Q941"/>
<comment type="caution">
    <text evidence="2">The sequence shown here is derived from an EMBL/GenBank/DDBJ whole genome shotgun (WGS) entry which is preliminary data.</text>
</comment>
<evidence type="ECO:0000313" key="3">
    <source>
        <dbReference type="Proteomes" id="UP000236370"/>
    </source>
</evidence>
<evidence type="ECO:0000313" key="2">
    <source>
        <dbReference type="EMBL" id="PNI92800.1"/>
    </source>
</evidence>
<gene>
    <name evidence="2" type="ORF">CK820_G0040799</name>
</gene>
<dbReference type="EMBL" id="NBAG03000065">
    <property type="protein sequence ID" value="PNI92800.1"/>
    <property type="molecule type" value="Genomic_DNA"/>
</dbReference>
<proteinExistence type="predicted"/>
<dbReference type="InterPro" id="IPR036179">
    <property type="entry name" value="Ig-like_dom_sf"/>
</dbReference>
<dbReference type="InterPro" id="IPR013783">
    <property type="entry name" value="Ig-like_fold"/>
</dbReference>
<dbReference type="Proteomes" id="UP000236370">
    <property type="component" value="Unassembled WGS sequence"/>
</dbReference>
<name>A0A2J8Q941_PANTR</name>
<dbReference type="Gene3D" id="2.60.40.10">
    <property type="entry name" value="Immunoglobulins"/>
    <property type="match status" value="1"/>
</dbReference>
<reference evidence="2 3" key="1">
    <citation type="submission" date="2017-12" db="EMBL/GenBank/DDBJ databases">
        <title>High-resolution comparative analysis of great ape genomes.</title>
        <authorList>
            <person name="Pollen A."/>
            <person name="Hastie A."/>
            <person name="Hormozdiari F."/>
            <person name="Dougherty M."/>
            <person name="Liu R."/>
            <person name="Chaisson M."/>
            <person name="Hoppe E."/>
            <person name="Hill C."/>
            <person name="Pang A."/>
            <person name="Hillier L."/>
            <person name="Baker C."/>
            <person name="Armstrong J."/>
            <person name="Shendure J."/>
            <person name="Paten B."/>
            <person name="Wilson R."/>
            <person name="Chao H."/>
            <person name="Schneider V."/>
            <person name="Ventura M."/>
            <person name="Kronenberg Z."/>
            <person name="Murali S."/>
            <person name="Gordon D."/>
            <person name="Cantsilieris S."/>
            <person name="Munson K."/>
            <person name="Nelson B."/>
            <person name="Raja A."/>
            <person name="Underwood J."/>
            <person name="Diekhans M."/>
            <person name="Fiddes I."/>
            <person name="Haussler D."/>
            <person name="Eichler E."/>
        </authorList>
    </citation>
    <scope>NUCLEOTIDE SEQUENCE [LARGE SCALE GENOMIC DNA]</scope>
    <source>
        <strain evidence="2">Yerkes chimp pedigree #C0471</strain>
    </source>
</reference>
<organism evidence="2 3">
    <name type="scientific">Pan troglodytes</name>
    <name type="common">Chimpanzee</name>
    <dbReference type="NCBI Taxonomy" id="9598"/>
    <lineage>
        <taxon>Eukaryota</taxon>
        <taxon>Metazoa</taxon>
        <taxon>Chordata</taxon>
        <taxon>Craniata</taxon>
        <taxon>Vertebrata</taxon>
        <taxon>Euteleostomi</taxon>
        <taxon>Mammalia</taxon>
        <taxon>Eutheria</taxon>
        <taxon>Euarchontoglires</taxon>
        <taxon>Primates</taxon>
        <taxon>Haplorrhini</taxon>
        <taxon>Catarrhini</taxon>
        <taxon>Hominidae</taxon>
        <taxon>Pan</taxon>
    </lineage>
</organism>
<evidence type="ECO:0000256" key="1">
    <source>
        <dbReference type="SAM" id="SignalP"/>
    </source>
</evidence>
<feature type="chain" id="PRO_5014438536" evidence="1">
    <location>
        <begin position="20"/>
        <end position="46"/>
    </location>
</feature>
<keyword evidence="1" id="KW-0732">Signal</keyword>
<feature type="signal peptide" evidence="1">
    <location>
        <begin position="1"/>
        <end position="19"/>
    </location>
</feature>
<feature type="non-terminal residue" evidence="2">
    <location>
        <position position="46"/>
    </location>
</feature>
<accession>A0A2J8Q941</accession>
<dbReference type="SUPFAM" id="SSF48726">
    <property type="entry name" value="Immunoglobulin"/>
    <property type="match status" value="1"/>
</dbReference>
<protein>
    <submittedName>
        <fullName evidence="2">PILRB isoform 6</fullName>
    </submittedName>
</protein>
<sequence length="46" mass="5240">MGQPLLLPLLLLLLPPAFLQPEGQKSGFLRISNLRKEDQSVYFCRV</sequence>